<evidence type="ECO:0000259" key="3">
    <source>
        <dbReference type="PROSITE" id="PS50157"/>
    </source>
</evidence>
<keyword evidence="1" id="KW-0863">Zinc-finger</keyword>
<dbReference type="InterPro" id="IPR013087">
    <property type="entry name" value="Znf_C2H2_type"/>
</dbReference>
<dbReference type="Gene3D" id="3.30.160.60">
    <property type="entry name" value="Classic Zinc Finger"/>
    <property type="match status" value="1"/>
</dbReference>
<dbReference type="PROSITE" id="PS00028">
    <property type="entry name" value="ZINC_FINGER_C2H2_1"/>
    <property type="match status" value="1"/>
</dbReference>
<evidence type="ECO:0000313" key="5">
    <source>
        <dbReference type="Proteomes" id="UP000799439"/>
    </source>
</evidence>
<reference evidence="4" key="1">
    <citation type="journal article" date="2020" name="Stud. Mycol.">
        <title>101 Dothideomycetes genomes: a test case for predicting lifestyles and emergence of pathogens.</title>
        <authorList>
            <person name="Haridas S."/>
            <person name="Albert R."/>
            <person name="Binder M."/>
            <person name="Bloem J."/>
            <person name="Labutti K."/>
            <person name="Salamov A."/>
            <person name="Andreopoulos B."/>
            <person name="Baker S."/>
            <person name="Barry K."/>
            <person name="Bills G."/>
            <person name="Bluhm B."/>
            <person name="Cannon C."/>
            <person name="Castanera R."/>
            <person name="Culley D."/>
            <person name="Daum C."/>
            <person name="Ezra D."/>
            <person name="Gonzalez J."/>
            <person name="Henrissat B."/>
            <person name="Kuo A."/>
            <person name="Liang C."/>
            <person name="Lipzen A."/>
            <person name="Lutzoni F."/>
            <person name="Magnuson J."/>
            <person name="Mondo S."/>
            <person name="Nolan M."/>
            <person name="Ohm R."/>
            <person name="Pangilinan J."/>
            <person name="Park H.-J."/>
            <person name="Ramirez L."/>
            <person name="Alfaro M."/>
            <person name="Sun H."/>
            <person name="Tritt A."/>
            <person name="Yoshinaga Y."/>
            <person name="Zwiers L.-H."/>
            <person name="Turgeon B."/>
            <person name="Goodwin S."/>
            <person name="Spatafora J."/>
            <person name="Crous P."/>
            <person name="Grigoriev I."/>
        </authorList>
    </citation>
    <scope>NUCLEOTIDE SEQUENCE</scope>
    <source>
        <strain evidence="4">CBS 260.36</strain>
    </source>
</reference>
<evidence type="ECO:0000256" key="1">
    <source>
        <dbReference type="PROSITE-ProRule" id="PRU00042"/>
    </source>
</evidence>
<proteinExistence type="predicted"/>
<keyword evidence="1" id="KW-0862">Zinc</keyword>
<feature type="compositionally biased region" description="Polar residues" evidence="2">
    <location>
        <begin position="62"/>
        <end position="75"/>
    </location>
</feature>
<dbReference type="OrthoDB" id="654211at2759"/>
<feature type="region of interest" description="Disordered" evidence="2">
    <location>
        <begin position="1"/>
        <end position="76"/>
    </location>
</feature>
<dbReference type="Pfam" id="PF00096">
    <property type="entry name" value="zf-C2H2"/>
    <property type="match status" value="1"/>
</dbReference>
<gene>
    <name evidence="4" type="ORF">K461DRAFT_85623</name>
</gene>
<comment type="caution">
    <text evidence="4">The sequence shown here is derived from an EMBL/GenBank/DDBJ whole genome shotgun (WGS) entry which is preliminary data.</text>
</comment>
<keyword evidence="5" id="KW-1185">Reference proteome</keyword>
<dbReference type="GO" id="GO:0008270">
    <property type="term" value="F:zinc ion binding"/>
    <property type="evidence" value="ECO:0007669"/>
    <property type="project" value="UniProtKB-KW"/>
</dbReference>
<dbReference type="SMART" id="SM00355">
    <property type="entry name" value="ZnF_C2H2"/>
    <property type="match status" value="1"/>
</dbReference>
<evidence type="ECO:0000256" key="2">
    <source>
        <dbReference type="SAM" id="MobiDB-lite"/>
    </source>
</evidence>
<dbReference type="EMBL" id="ML996082">
    <property type="protein sequence ID" value="KAF2155957.1"/>
    <property type="molecule type" value="Genomic_DNA"/>
</dbReference>
<dbReference type="SUPFAM" id="SSF57667">
    <property type="entry name" value="beta-beta-alpha zinc fingers"/>
    <property type="match status" value="1"/>
</dbReference>
<dbReference type="InterPro" id="IPR036236">
    <property type="entry name" value="Znf_C2H2_sf"/>
</dbReference>
<accession>A0A9P4J9K2</accession>
<sequence length="106" mass="12134">MPRERFTIWEDPPTENGERDTSNNTAQQEDQTGRQEGTLEGTEDSSAQNGRQADRSGDIAPTAQTQIRDQLQKSPRYNLRCPYCDKAFIRRHNVRAHMMVHESTTA</sequence>
<dbReference type="Proteomes" id="UP000799439">
    <property type="component" value="Unassembled WGS sequence"/>
</dbReference>
<dbReference type="AlphaFoldDB" id="A0A9P4J9K2"/>
<organism evidence="4 5">
    <name type="scientific">Myriangium duriaei CBS 260.36</name>
    <dbReference type="NCBI Taxonomy" id="1168546"/>
    <lineage>
        <taxon>Eukaryota</taxon>
        <taxon>Fungi</taxon>
        <taxon>Dikarya</taxon>
        <taxon>Ascomycota</taxon>
        <taxon>Pezizomycotina</taxon>
        <taxon>Dothideomycetes</taxon>
        <taxon>Dothideomycetidae</taxon>
        <taxon>Myriangiales</taxon>
        <taxon>Myriangiaceae</taxon>
        <taxon>Myriangium</taxon>
    </lineage>
</organism>
<keyword evidence="1" id="KW-0479">Metal-binding</keyword>
<feature type="domain" description="C2H2-type" evidence="3">
    <location>
        <begin position="79"/>
        <end position="106"/>
    </location>
</feature>
<protein>
    <recommendedName>
        <fullName evidence="3">C2H2-type domain-containing protein</fullName>
    </recommendedName>
</protein>
<dbReference type="PROSITE" id="PS50157">
    <property type="entry name" value="ZINC_FINGER_C2H2_2"/>
    <property type="match status" value="1"/>
</dbReference>
<name>A0A9P4J9K2_9PEZI</name>
<evidence type="ECO:0000313" key="4">
    <source>
        <dbReference type="EMBL" id="KAF2155957.1"/>
    </source>
</evidence>